<name>A0A1I6EAF5_9FIRM</name>
<dbReference type="Pfam" id="PF13174">
    <property type="entry name" value="TPR_6"/>
    <property type="match status" value="1"/>
</dbReference>
<sequence length="222" mass="26046">MKTFGLFLIISMLTRNPLLALLIIVLIYVFIDRSFIGILPDFAAPLRQRQRMARLLREIQANPHNANAQLELGELYFMQGQYRRAVEYLQKALVKMDDSALVRFYLGASYYHLGQKEQSRVELAEAVKLNPRVAHGYPYLYLLKHGPARDDDRTEEFIEDIFRYGSVNTFFAAAKYFKQVGRPRRAARFFSEVLDIYRLSSPTMRRRYRKMALYARLFGGRK</sequence>
<dbReference type="RefSeq" id="WP_092486523.1">
    <property type="nucleotide sequence ID" value="NZ_FOYM01000031.1"/>
</dbReference>
<dbReference type="SMART" id="SM00028">
    <property type="entry name" value="TPR"/>
    <property type="match status" value="3"/>
</dbReference>
<keyword evidence="2" id="KW-0812">Transmembrane</keyword>
<feature type="repeat" description="TPR" evidence="1">
    <location>
        <begin position="66"/>
        <end position="99"/>
    </location>
</feature>
<dbReference type="STRING" id="39060.SAMN05660706_13138"/>
<dbReference type="InterPro" id="IPR011990">
    <property type="entry name" value="TPR-like_helical_dom_sf"/>
</dbReference>
<proteinExistence type="predicted"/>
<dbReference type="Gene3D" id="1.25.40.10">
    <property type="entry name" value="Tetratricopeptide repeat domain"/>
    <property type="match status" value="1"/>
</dbReference>
<keyword evidence="1" id="KW-0802">TPR repeat</keyword>
<protein>
    <submittedName>
        <fullName evidence="3">TPR repeat-containing protein</fullName>
    </submittedName>
</protein>
<dbReference type="InterPro" id="IPR019734">
    <property type="entry name" value="TPR_rpt"/>
</dbReference>
<feature type="repeat" description="TPR" evidence="1">
    <location>
        <begin position="100"/>
        <end position="133"/>
    </location>
</feature>
<dbReference type="PROSITE" id="PS50005">
    <property type="entry name" value="TPR"/>
    <property type="match status" value="2"/>
</dbReference>
<organism evidence="3 4">
    <name type="scientific">Desulfoscipio geothermicus DSM 3669</name>
    <dbReference type="NCBI Taxonomy" id="1121426"/>
    <lineage>
        <taxon>Bacteria</taxon>
        <taxon>Bacillati</taxon>
        <taxon>Bacillota</taxon>
        <taxon>Clostridia</taxon>
        <taxon>Eubacteriales</taxon>
        <taxon>Desulfallaceae</taxon>
        <taxon>Desulfoscipio</taxon>
    </lineage>
</organism>
<gene>
    <name evidence="3" type="ORF">SAMN05660706_13138</name>
</gene>
<dbReference type="EMBL" id="FOYM01000031">
    <property type="protein sequence ID" value="SFR14468.1"/>
    <property type="molecule type" value="Genomic_DNA"/>
</dbReference>
<accession>A0A1I6EAF5</accession>
<dbReference type="OrthoDB" id="2658060at2"/>
<keyword evidence="4" id="KW-1185">Reference proteome</keyword>
<evidence type="ECO:0000256" key="2">
    <source>
        <dbReference type="SAM" id="Phobius"/>
    </source>
</evidence>
<evidence type="ECO:0000256" key="1">
    <source>
        <dbReference type="PROSITE-ProRule" id="PRU00339"/>
    </source>
</evidence>
<dbReference type="AlphaFoldDB" id="A0A1I6EAF5"/>
<reference evidence="4" key="1">
    <citation type="submission" date="2016-10" db="EMBL/GenBank/DDBJ databases">
        <authorList>
            <person name="Varghese N."/>
            <person name="Submissions S."/>
        </authorList>
    </citation>
    <scope>NUCLEOTIDE SEQUENCE [LARGE SCALE GENOMIC DNA]</scope>
    <source>
        <strain evidence="4">DSM 3669</strain>
    </source>
</reference>
<dbReference type="SUPFAM" id="SSF48452">
    <property type="entry name" value="TPR-like"/>
    <property type="match status" value="1"/>
</dbReference>
<feature type="transmembrane region" description="Helical" evidence="2">
    <location>
        <begin position="6"/>
        <end position="31"/>
    </location>
</feature>
<evidence type="ECO:0000313" key="3">
    <source>
        <dbReference type="EMBL" id="SFR14468.1"/>
    </source>
</evidence>
<keyword evidence="2" id="KW-0472">Membrane</keyword>
<keyword evidence="2" id="KW-1133">Transmembrane helix</keyword>
<evidence type="ECO:0000313" key="4">
    <source>
        <dbReference type="Proteomes" id="UP000199584"/>
    </source>
</evidence>
<dbReference type="Proteomes" id="UP000199584">
    <property type="component" value="Unassembled WGS sequence"/>
</dbReference>
<dbReference type="Pfam" id="PF14559">
    <property type="entry name" value="TPR_19"/>
    <property type="match status" value="1"/>
</dbReference>
<dbReference type="PROSITE" id="PS50293">
    <property type="entry name" value="TPR_REGION"/>
    <property type="match status" value="1"/>
</dbReference>